<dbReference type="InterPro" id="IPR003439">
    <property type="entry name" value="ABC_transporter-like_ATP-bd"/>
</dbReference>
<dbReference type="CDD" id="cd03220">
    <property type="entry name" value="ABC_KpsT_Wzt"/>
    <property type="match status" value="1"/>
</dbReference>
<evidence type="ECO:0000313" key="6">
    <source>
        <dbReference type="EMBL" id="MRU15512.1"/>
    </source>
</evidence>
<keyword evidence="3" id="KW-0547">Nucleotide-binding</keyword>
<dbReference type="Pfam" id="PF00005">
    <property type="entry name" value="ABC_tran"/>
    <property type="match status" value="1"/>
</dbReference>
<name>A0A844CLJ4_9RHOB</name>
<reference evidence="6 7" key="1">
    <citation type="submission" date="2019-05" db="EMBL/GenBank/DDBJ databases">
        <title>Roseovarius bejariae sp. nov., a moderately halophylic bacterium isolated from a saline soil in Rambla Salada (Murcia).</title>
        <authorList>
            <person name="Castro D.J."/>
            <person name="Gomez-Altuve A."/>
            <person name="Reina J.C."/>
            <person name="Rodriguez M."/>
            <person name="Sampedro I."/>
            <person name="Llamas I."/>
            <person name="Martinez-Checa F."/>
        </authorList>
    </citation>
    <scope>NUCLEOTIDE SEQUENCE [LARGE SCALE GENOMIC DNA]</scope>
    <source>
        <strain evidence="6 7">A21</strain>
    </source>
</reference>
<keyword evidence="2" id="KW-0813">Transport</keyword>
<dbReference type="GO" id="GO:0016020">
    <property type="term" value="C:membrane"/>
    <property type="evidence" value="ECO:0007669"/>
    <property type="project" value="InterPro"/>
</dbReference>
<protein>
    <submittedName>
        <fullName evidence="6">ABC transporter ATP-binding protein</fullName>
    </submittedName>
</protein>
<evidence type="ECO:0000256" key="2">
    <source>
        <dbReference type="ARBA" id="ARBA00022448"/>
    </source>
</evidence>
<dbReference type="InterPro" id="IPR017871">
    <property type="entry name" value="ABC_transporter-like_CS"/>
</dbReference>
<evidence type="ECO:0000256" key="3">
    <source>
        <dbReference type="ARBA" id="ARBA00022741"/>
    </source>
</evidence>
<gene>
    <name evidence="6" type="ORF">FDP25_08735</name>
</gene>
<dbReference type="GO" id="GO:0005524">
    <property type="term" value="F:ATP binding"/>
    <property type="evidence" value="ECO:0007669"/>
    <property type="project" value="UniProtKB-KW"/>
</dbReference>
<dbReference type="PROSITE" id="PS50893">
    <property type="entry name" value="ABC_TRANSPORTER_2"/>
    <property type="match status" value="1"/>
</dbReference>
<dbReference type="OrthoDB" id="9778870at2"/>
<dbReference type="PROSITE" id="PS00211">
    <property type="entry name" value="ABC_TRANSPORTER_1"/>
    <property type="match status" value="1"/>
</dbReference>
<evidence type="ECO:0000256" key="1">
    <source>
        <dbReference type="ARBA" id="ARBA00005417"/>
    </source>
</evidence>
<dbReference type="PANTHER" id="PTHR46743">
    <property type="entry name" value="TEICHOIC ACIDS EXPORT ATP-BINDING PROTEIN TAGH"/>
    <property type="match status" value="1"/>
</dbReference>
<accession>A0A844CLJ4</accession>
<dbReference type="InterPro" id="IPR015860">
    <property type="entry name" value="ABC_transpr_TagH-like"/>
</dbReference>
<evidence type="ECO:0000256" key="4">
    <source>
        <dbReference type="ARBA" id="ARBA00022840"/>
    </source>
</evidence>
<feature type="domain" description="ABC transporter" evidence="5">
    <location>
        <begin position="2"/>
        <end position="221"/>
    </location>
</feature>
<comment type="similarity">
    <text evidence="1">Belongs to the ABC transporter superfamily.</text>
</comment>
<dbReference type="PANTHER" id="PTHR46743:SF2">
    <property type="entry name" value="TEICHOIC ACIDS EXPORT ATP-BINDING PROTEIN TAGH"/>
    <property type="match status" value="1"/>
</dbReference>
<sequence>MIELRNVCKTFVLNGRSKTVADRISVTFPHHTAVGVLGRNGAGKTTMLKMLAGSMEPDSGEVKVHGSISWPVGFAGSFHPDLTGLQNTRFIARVYGVDTDELADFVADFSELREHFYLPVRSYSSGMKSRLAFGVSMGIKFDTYLVDEVTAVGDASFKQKSEALFRARMNESSAVMVTHALGQVERLCDHVAVLEGGQLHYFTDVMEGIAFHQENMHRAPPETGVR</sequence>
<dbReference type="GO" id="GO:0140359">
    <property type="term" value="F:ABC-type transporter activity"/>
    <property type="evidence" value="ECO:0007669"/>
    <property type="project" value="InterPro"/>
</dbReference>
<dbReference type="InterPro" id="IPR027417">
    <property type="entry name" value="P-loop_NTPase"/>
</dbReference>
<proteinExistence type="inferred from homology"/>
<dbReference type="EMBL" id="SZWE01000001">
    <property type="protein sequence ID" value="MRU15512.1"/>
    <property type="molecule type" value="Genomic_DNA"/>
</dbReference>
<dbReference type="GO" id="GO:0016887">
    <property type="term" value="F:ATP hydrolysis activity"/>
    <property type="evidence" value="ECO:0007669"/>
    <property type="project" value="InterPro"/>
</dbReference>
<keyword evidence="4 6" id="KW-0067">ATP-binding</keyword>
<dbReference type="SUPFAM" id="SSF52540">
    <property type="entry name" value="P-loop containing nucleoside triphosphate hydrolases"/>
    <property type="match status" value="1"/>
</dbReference>
<dbReference type="Gene3D" id="3.40.50.300">
    <property type="entry name" value="P-loop containing nucleotide triphosphate hydrolases"/>
    <property type="match status" value="1"/>
</dbReference>
<evidence type="ECO:0000259" key="5">
    <source>
        <dbReference type="PROSITE" id="PS50893"/>
    </source>
</evidence>
<dbReference type="Proteomes" id="UP000564704">
    <property type="component" value="Unassembled WGS sequence"/>
</dbReference>
<keyword evidence="7" id="KW-1185">Reference proteome</keyword>
<dbReference type="AlphaFoldDB" id="A0A844CLJ4"/>
<comment type="caution">
    <text evidence="6">The sequence shown here is derived from an EMBL/GenBank/DDBJ whole genome shotgun (WGS) entry which is preliminary data.</text>
</comment>
<organism evidence="6 7">
    <name type="scientific">Roseovarius bejariae</name>
    <dbReference type="NCBI Taxonomy" id="2576383"/>
    <lineage>
        <taxon>Bacteria</taxon>
        <taxon>Pseudomonadati</taxon>
        <taxon>Pseudomonadota</taxon>
        <taxon>Alphaproteobacteria</taxon>
        <taxon>Rhodobacterales</taxon>
        <taxon>Roseobacteraceae</taxon>
        <taxon>Roseovarius</taxon>
    </lineage>
</organism>
<evidence type="ECO:0000313" key="7">
    <source>
        <dbReference type="Proteomes" id="UP000564704"/>
    </source>
</evidence>
<dbReference type="SMART" id="SM00382">
    <property type="entry name" value="AAA"/>
    <property type="match status" value="1"/>
</dbReference>
<dbReference type="InterPro" id="IPR003593">
    <property type="entry name" value="AAA+_ATPase"/>
</dbReference>
<dbReference type="RefSeq" id="WP_154150871.1">
    <property type="nucleotide sequence ID" value="NZ_SZWE01000001.1"/>
</dbReference>
<dbReference type="InterPro" id="IPR050683">
    <property type="entry name" value="Bact_Polysacc_Export_ATP-bd"/>
</dbReference>